<sequence length="848" mass="97101">MRTKLFLLILLWNCFTLFSLLAQNNSHAFVDGEGILRWSNDSSEIHGFGINYTVPFAHSFRMAMRMGISHEEAIRQDVYHFARLDMDLFRVHVWDTEISDSVGNLLENEHLRLFDFAVKEMKKRGMKFIITPIAFWGNGWPEPDEETPGFSHRYGKAACLTDPDAIMAQQRYLKQFLNHVNPYTGLAYKEDPDVIAFEISNEPHHHQPKKEVREYINKMVQAMRYTGTQKPIFYNMSHSIHLVDAYLEADIQGGTFQWYPSGLVAGHALRGNFLPYVDKYVIPFAGHPGFKNKAKIIYEFDPADVSGNYIYPAMARTFREAGFQLATQFAYDAMFLAPYNTNYGTHFMSLPYAPQKAISLKIASAVFHEVPMKKDFGSYPENTRFEGFRVNYEKDLAEYLSETRFFYSNHTRSEPPAPEHLKEIAGFGCSPLVKYSGTGAYFLDKLGNGIWRLEVMPDAYWLDDPYSPVSPNHQKAAVNHSLHEMQIILPDLGENFSAQKIAPSANNELKCVNGKLMVSPGVFILQAWGAKRKINPTDSYKNILINEYVAPDTNLDTIVIKNLTPPRAIVADSAYISFKIIASQLPKQVKVFIKRHRRTIEISAFKTGSNTYQAMLPAELTQAGRVDYFISIKTEENRWLTYPSNLEGKPDDWDFVAKKNFHIDFLPATTPILLWKAENHWPRTLSDGVGNVDLKPSFNGDYLLYQISLPETREFDGLPLHTLRYYFGNDIKGLRTLLNEKGYLMVEGQNLGDDQPELEIALVTSDGSVRSKVIKLNRSDQKYKIPLQTMQPGKFVLIPRAFPSFLPYYVNINEQVPFDIHNIEIVRISLLNNESTNLQFGLHKIWLE</sequence>
<keyword evidence="6" id="KW-1185">Reference proteome</keyword>
<protein>
    <submittedName>
        <fullName evidence="5">Cellulase (Glycosyl hydrolase family 5)</fullName>
    </submittedName>
</protein>
<keyword evidence="2" id="KW-0326">Glycosidase</keyword>
<evidence type="ECO:0000313" key="6">
    <source>
        <dbReference type="Proteomes" id="UP000181976"/>
    </source>
</evidence>
<evidence type="ECO:0000256" key="3">
    <source>
        <dbReference type="SAM" id="SignalP"/>
    </source>
</evidence>
<dbReference type="eggNOG" id="COG3934">
    <property type="taxonomic scope" value="Bacteria"/>
</dbReference>
<keyword evidence="3" id="KW-0732">Signal</keyword>
<dbReference type="OrthoDB" id="9809937at2"/>
<dbReference type="SUPFAM" id="SSF51445">
    <property type="entry name" value="(Trans)glycosidases"/>
    <property type="match status" value="1"/>
</dbReference>
<evidence type="ECO:0000313" key="5">
    <source>
        <dbReference type="EMBL" id="SFE68452.1"/>
    </source>
</evidence>
<dbReference type="RefSeq" id="WP_010527599.1">
    <property type="nucleotide sequence ID" value="NZ_AFSL01000055.1"/>
</dbReference>
<feature type="domain" description="Glycoside hydrolase family 5" evidence="4">
    <location>
        <begin position="79"/>
        <end position="233"/>
    </location>
</feature>
<dbReference type="GO" id="GO:0004553">
    <property type="term" value="F:hydrolase activity, hydrolyzing O-glycosyl compounds"/>
    <property type="evidence" value="ECO:0007669"/>
    <property type="project" value="InterPro"/>
</dbReference>
<feature type="signal peptide" evidence="3">
    <location>
        <begin position="1"/>
        <end position="22"/>
    </location>
</feature>
<dbReference type="GO" id="GO:0000272">
    <property type="term" value="P:polysaccharide catabolic process"/>
    <property type="evidence" value="ECO:0007669"/>
    <property type="project" value="InterPro"/>
</dbReference>
<reference evidence="5 6" key="1">
    <citation type="submission" date="2016-10" db="EMBL/GenBank/DDBJ databases">
        <authorList>
            <person name="de Groot N.N."/>
        </authorList>
    </citation>
    <scope>NUCLEOTIDE SEQUENCE [LARGE SCALE GENOMIC DNA]</scope>
    <source>
        <strain evidence="5 6">DSM 19012</strain>
    </source>
</reference>
<keyword evidence="1 5" id="KW-0378">Hydrolase</keyword>
<evidence type="ECO:0000259" key="4">
    <source>
        <dbReference type="Pfam" id="PF00150"/>
    </source>
</evidence>
<dbReference type="InParanoid" id="A0A1I2CJX0"/>
<evidence type="ECO:0000256" key="1">
    <source>
        <dbReference type="ARBA" id="ARBA00022801"/>
    </source>
</evidence>
<feature type="chain" id="PRO_5010357751" evidence="3">
    <location>
        <begin position="23"/>
        <end position="848"/>
    </location>
</feature>
<dbReference type="InterPro" id="IPR001547">
    <property type="entry name" value="Glyco_hydro_5"/>
</dbReference>
<accession>A0A1I2CJX0</accession>
<dbReference type="Gene3D" id="3.20.20.80">
    <property type="entry name" value="Glycosidases"/>
    <property type="match status" value="1"/>
</dbReference>
<gene>
    <name evidence="5" type="ORF">SAMN05444380_11641</name>
</gene>
<dbReference type="Proteomes" id="UP000181976">
    <property type="component" value="Unassembled WGS sequence"/>
</dbReference>
<organism evidence="5 6">
    <name type="scientific">Thermophagus xiamenensis</name>
    <dbReference type="NCBI Taxonomy" id="385682"/>
    <lineage>
        <taxon>Bacteria</taxon>
        <taxon>Pseudomonadati</taxon>
        <taxon>Bacteroidota</taxon>
        <taxon>Bacteroidia</taxon>
        <taxon>Marinilabiliales</taxon>
        <taxon>Marinilabiliaceae</taxon>
        <taxon>Thermophagus</taxon>
    </lineage>
</organism>
<name>A0A1I2CJX0_9BACT</name>
<dbReference type="STRING" id="385682.SAMN05444380_11641"/>
<dbReference type="EMBL" id="FONA01000016">
    <property type="protein sequence ID" value="SFE68452.1"/>
    <property type="molecule type" value="Genomic_DNA"/>
</dbReference>
<dbReference type="AlphaFoldDB" id="A0A1I2CJX0"/>
<dbReference type="Pfam" id="PF00150">
    <property type="entry name" value="Cellulase"/>
    <property type="match status" value="1"/>
</dbReference>
<dbReference type="InterPro" id="IPR017853">
    <property type="entry name" value="GH"/>
</dbReference>
<evidence type="ECO:0000256" key="2">
    <source>
        <dbReference type="ARBA" id="ARBA00023295"/>
    </source>
</evidence>
<proteinExistence type="predicted"/>